<feature type="region of interest" description="Disordered" evidence="1">
    <location>
        <begin position="1"/>
        <end position="31"/>
    </location>
</feature>
<feature type="domain" description="SCP" evidence="2">
    <location>
        <begin position="137"/>
        <end position="259"/>
    </location>
</feature>
<dbReference type="Proteomes" id="UP000757435">
    <property type="component" value="Unassembled WGS sequence"/>
</dbReference>
<name>A0A951UPP0_9CYAN</name>
<sequence length="264" mass="28630">MKLASDLKTASNPTTAARLSLNSGDRRTYRGQLEPSNLSRLYRIRCSQGDLSLSLTELKANASLTLLNSKGKTVGRSDRSGLSPESLTQTVEQGTYYVRVSGDRSSKYKLSLAIDSAQKSSGGQRAVSSNDFVQRVVDLTNAQRAQAGLPALKLNAKLSAAAYAHSRDMALNDFFNHMGSDRSKAADRVSAQGYSYLNVGENIAAGYATPEAVVAGWMNSPGHRANILYSKVKEIGVGFYFLANDSGQTPYQYYWTQDFATPGR</sequence>
<reference evidence="3" key="1">
    <citation type="submission" date="2021-05" db="EMBL/GenBank/DDBJ databases">
        <authorList>
            <person name="Pietrasiak N."/>
            <person name="Ward R."/>
            <person name="Stajich J.E."/>
            <person name="Kurbessoian T."/>
        </authorList>
    </citation>
    <scope>NUCLEOTIDE SEQUENCE</scope>
    <source>
        <strain evidence="3">UHER 2000/2452</strain>
    </source>
</reference>
<accession>A0A951UPP0</accession>
<dbReference type="CDD" id="cd05379">
    <property type="entry name" value="CAP_bacterial"/>
    <property type="match status" value="1"/>
</dbReference>
<dbReference type="EMBL" id="JAHHHD010000029">
    <property type="protein sequence ID" value="MBW4661024.1"/>
    <property type="molecule type" value="Genomic_DNA"/>
</dbReference>
<reference evidence="3" key="2">
    <citation type="journal article" date="2022" name="Microbiol. Resour. Announc.">
        <title>Metagenome Sequencing to Explore Phylogenomics of Terrestrial Cyanobacteria.</title>
        <authorList>
            <person name="Ward R.D."/>
            <person name="Stajich J.E."/>
            <person name="Johansen J.R."/>
            <person name="Huntemann M."/>
            <person name="Clum A."/>
            <person name="Foster B."/>
            <person name="Foster B."/>
            <person name="Roux S."/>
            <person name="Palaniappan K."/>
            <person name="Varghese N."/>
            <person name="Mukherjee S."/>
            <person name="Reddy T.B.K."/>
            <person name="Daum C."/>
            <person name="Copeland A."/>
            <person name="Chen I.A."/>
            <person name="Ivanova N.N."/>
            <person name="Kyrpides N.C."/>
            <person name="Shapiro N."/>
            <person name="Eloe-Fadrosh E.A."/>
            <person name="Pietrasiak N."/>
        </authorList>
    </citation>
    <scope>NUCLEOTIDE SEQUENCE</scope>
    <source>
        <strain evidence="3">UHER 2000/2452</strain>
    </source>
</reference>
<dbReference type="Gene3D" id="3.40.33.10">
    <property type="entry name" value="CAP"/>
    <property type="match status" value="1"/>
</dbReference>
<protein>
    <submittedName>
        <fullName evidence="3">CAP domain-containing protein</fullName>
    </submittedName>
</protein>
<dbReference type="InterPro" id="IPR035940">
    <property type="entry name" value="CAP_sf"/>
</dbReference>
<proteinExistence type="predicted"/>
<comment type="caution">
    <text evidence="3">The sequence shown here is derived from an EMBL/GenBank/DDBJ whole genome shotgun (WGS) entry which is preliminary data.</text>
</comment>
<dbReference type="Gene3D" id="2.60.120.380">
    <property type="match status" value="1"/>
</dbReference>
<dbReference type="InterPro" id="IPR014044">
    <property type="entry name" value="CAP_dom"/>
</dbReference>
<evidence type="ECO:0000313" key="3">
    <source>
        <dbReference type="EMBL" id="MBW4661024.1"/>
    </source>
</evidence>
<evidence type="ECO:0000313" key="4">
    <source>
        <dbReference type="Proteomes" id="UP000757435"/>
    </source>
</evidence>
<gene>
    <name evidence="3" type="ORF">KME15_20295</name>
</gene>
<dbReference type="PANTHER" id="PTHR31157:SF1">
    <property type="entry name" value="SCP DOMAIN-CONTAINING PROTEIN"/>
    <property type="match status" value="1"/>
</dbReference>
<dbReference type="AlphaFoldDB" id="A0A951UPP0"/>
<evidence type="ECO:0000256" key="1">
    <source>
        <dbReference type="SAM" id="MobiDB-lite"/>
    </source>
</evidence>
<dbReference type="Pfam" id="PF00188">
    <property type="entry name" value="CAP"/>
    <property type="match status" value="1"/>
</dbReference>
<dbReference type="SUPFAM" id="SSF55797">
    <property type="entry name" value="PR-1-like"/>
    <property type="match status" value="1"/>
</dbReference>
<organism evidence="3 4">
    <name type="scientific">Drouetiella hepatica Uher 2000/2452</name>
    <dbReference type="NCBI Taxonomy" id="904376"/>
    <lineage>
        <taxon>Bacteria</taxon>
        <taxon>Bacillati</taxon>
        <taxon>Cyanobacteriota</taxon>
        <taxon>Cyanophyceae</taxon>
        <taxon>Oculatellales</taxon>
        <taxon>Oculatellaceae</taxon>
        <taxon>Drouetiella</taxon>
    </lineage>
</organism>
<evidence type="ECO:0000259" key="2">
    <source>
        <dbReference type="Pfam" id="PF00188"/>
    </source>
</evidence>
<dbReference type="PANTHER" id="PTHR31157">
    <property type="entry name" value="SCP DOMAIN-CONTAINING PROTEIN"/>
    <property type="match status" value="1"/>
</dbReference>
<feature type="compositionally biased region" description="Polar residues" evidence="1">
    <location>
        <begin position="8"/>
        <end position="23"/>
    </location>
</feature>